<dbReference type="Proteomes" id="UP000285624">
    <property type="component" value="Unassembled WGS sequence"/>
</dbReference>
<feature type="binding site" evidence="7">
    <location>
        <position position="34"/>
    </location>
    <ligand>
        <name>ATP</name>
        <dbReference type="ChEBI" id="CHEBI:30616"/>
    </ligand>
</feature>
<dbReference type="GO" id="GO:0005524">
    <property type="term" value="F:ATP binding"/>
    <property type="evidence" value="ECO:0007669"/>
    <property type="project" value="UniProtKB-UniRule"/>
</dbReference>
<evidence type="ECO:0000256" key="6">
    <source>
        <dbReference type="ARBA" id="ARBA00042858"/>
    </source>
</evidence>
<evidence type="ECO:0000256" key="5">
    <source>
        <dbReference type="ARBA" id="ARBA00041902"/>
    </source>
</evidence>
<evidence type="ECO:0000313" key="11">
    <source>
        <dbReference type="EMBL" id="RLN26928.1"/>
    </source>
</evidence>
<evidence type="ECO:0000256" key="4">
    <source>
        <dbReference type="ARBA" id="ARBA00039612"/>
    </source>
</evidence>
<evidence type="ECO:0000256" key="2">
    <source>
        <dbReference type="ARBA" id="ARBA00022840"/>
    </source>
</evidence>
<evidence type="ECO:0000313" key="14">
    <source>
        <dbReference type="Proteomes" id="UP000285883"/>
    </source>
</evidence>
<dbReference type="InterPro" id="IPR011009">
    <property type="entry name" value="Kinase-like_dom_sf"/>
</dbReference>
<dbReference type="EMBL" id="MAYM02001079">
    <property type="protein sequence ID" value="RLN26928.1"/>
    <property type="molecule type" value="Genomic_DNA"/>
</dbReference>
<feature type="domain" description="Protein kinase" evidence="8">
    <location>
        <begin position="4"/>
        <end position="115"/>
    </location>
</feature>
<dbReference type="FunFam" id="3.30.200.20:FF:000171">
    <property type="entry name" value="Putative cyclin-dependent kinase-like 5"/>
    <property type="match status" value="1"/>
</dbReference>
<dbReference type="PROSITE" id="PS00107">
    <property type="entry name" value="PROTEIN_KINASE_ATP"/>
    <property type="match status" value="1"/>
</dbReference>
<gene>
    <name evidence="11" type="ORF">BBI17_000056</name>
    <name evidence="12" type="ORF">BBO99_00000056</name>
    <name evidence="9" type="ORF">JM16_000178</name>
    <name evidence="10" type="ORF">JM18_000175</name>
</gene>
<accession>A0A3R7G337</accession>
<reference evidence="9" key="1">
    <citation type="journal article" date="2015" name="Genom Data">
        <title>Genome sequences of six Phytophthora species associated with forests in New Zealand.</title>
        <authorList>
            <person name="Studholme D.J."/>
            <person name="McDougal R.L."/>
            <person name="Sambles C."/>
            <person name="Hansen E."/>
            <person name="Hardy G."/>
            <person name="Grant M."/>
            <person name="Ganley R.J."/>
            <person name="Williams N.M."/>
        </authorList>
    </citation>
    <scope>NUCLEOTIDE SEQUENCE</scope>
    <source>
        <strain evidence="9">NZFS 2646</strain>
        <strain evidence="10">NZFS 3630</strain>
    </source>
</reference>
<evidence type="ECO:0000313" key="13">
    <source>
        <dbReference type="Proteomes" id="UP000285624"/>
    </source>
</evidence>
<evidence type="ECO:0000313" key="10">
    <source>
        <dbReference type="EMBL" id="KAG2533377.1"/>
    </source>
</evidence>
<evidence type="ECO:0000256" key="1">
    <source>
        <dbReference type="ARBA" id="ARBA00022741"/>
    </source>
</evidence>
<reference evidence="13 14" key="2">
    <citation type="submission" date="2018-07" db="EMBL/GenBank/DDBJ databases">
        <title>Genome sequencing of oomycete isolates from Chile give support for New Zealand origin for Phytophthora kernoviae and make available the first Nothophytophthora sp. genome.</title>
        <authorList>
            <person name="Studholme D.J."/>
            <person name="Sanfuentes E."/>
            <person name="Panda P."/>
            <person name="Hill R."/>
            <person name="Sambles C."/>
            <person name="Grant M."/>
            <person name="Williams N.M."/>
            <person name="Mcdougal R.L."/>
        </authorList>
    </citation>
    <scope>NUCLEOTIDE SEQUENCE [LARGE SCALE GENOMIC DNA]</scope>
    <source>
        <strain evidence="11">Chile2</strain>
        <strain evidence="12">Chile4</strain>
    </source>
</reference>
<dbReference type="InterPro" id="IPR017441">
    <property type="entry name" value="Protein_kinase_ATP_BS"/>
</dbReference>
<dbReference type="GO" id="GO:0005634">
    <property type="term" value="C:nucleus"/>
    <property type="evidence" value="ECO:0007669"/>
    <property type="project" value="TreeGrafter"/>
</dbReference>
<evidence type="ECO:0000256" key="3">
    <source>
        <dbReference type="ARBA" id="ARBA00038543"/>
    </source>
</evidence>
<dbReference type="EMBL" id="MBDN02000003">
    <property type="protein sequence ID" value="RLN85950.1"/>
    <property type="molecule type" value="Genomic_DNA"/>
</dbReference>
<comment type="subunit">
    <text evidence="3">May form a complex composed of at least the catalytic subunit CRK2 and a cyclin.</text>
</comment>
<dbReference type="EMBL" id="JPWV03000001">
    <property type="protein sequence ID" value="KAG2533112.1"/>
    <property type="molecule type" value="Genomic_DNA"/>
</dbReference>
<dbReference type="Gene3D" id="3.30.200.20">
    <property type="entry name" value="Phosphorylase Kinase, domain 1"/>
    <property type="match status" value="1"/>
</dbReference>
<sequence length="115" mass="13184">MNKYEVLGVIGEGAYGVVLKCLNKETNETVAIKKFKENEDDDPMVRKTTLREVKMLRFLKHGNVVALKEAFRRKGRLYLVFEYVEKNLLEHPELFDGQQIRMKARAANVGCPVVG</sequence>
<dbReference type="Proteomes" id="UP000285883">
    <property type="component" value="Unassembled WGS sequence"/>
</dbReference>
<evidence type="ECO:0000256" key="7">
    <source>
        <dbReference type="PROSITE-ProRule" id="PRU10141"/>
    </source>
</evidence>
<dbReference type="InterPro" id="IPR050108">
    <property type="entry name" value="CDK"/>
</dbReference>
<dbReference type="Pfam" id="PF00069">
    <property type="entry name" value="Pkinase"/>
    <property type="match status" value="1"/>
</dbReference>
<dbReference type="AlphaFoldDB" id="A0A3R7G337"/>
<evidence type="ECO:0000313" key="9">
    <source>
        <dbReference type="EMBL" id="KAG2533112.1"/>
    </source>
</evidence>
<dbReference type="PROSITE" id="PS50011">
    <property type="entry name" value="PROTEIN_KINASE_DOM"/>
    <property type="match status" value="1"/>
</dbReference>
<evidence type="ECO:0000259" key="8">
    <source>
        <dbReference type="PROSITE" id="PS50011"/>
    </source>
</evidence>
<dbReference type="Proteomes" id="UP000792063">
    <property type="component" value="Unassembled WGS sequence"/>
</dbReference>
<dbReference type="GO" id="GO:0004672">
    <property type="term" value="F:protein kinase activity"/>
    <property type="evidence" value="ECO:0007669"/>
    <property type="project" value="InterPro"/>
</dbReference>
<dbReference type="PANTHER" id="PTHR24056">
    <property type="entry name" value="CELL DIVISION PROTEIN KINASE"/>
    <property type="match status" value="1"/>
</dbReference>
<keyword evidence="2 7" id="KW-0067">ATP-binding</keyword>
<proteinExistence type="predicted"/>
<organism evidence="11 14">
    <name type="scientific">Phytophthora kernoviae</name>
    <dbReference type="NCBI Taxonomy" id="325452"/>
    <lineage>
        <taxon>Eukaryota</taxon>
        <taxon>Sar</taxon>
        <taxon>Stramenopiles</taxon>
        <taxon>Oomycota</taxon>
        <taxon>Peronosporomycetes</taxon>
        <taxon>Peronosporales</taxon>
        <taxon>Peronosporaceae</taxon>
        <taxon>Phytophthora</taxon>
    </lineage>
</organism>
<keyword evidence="13" id="KW-1185">Reference proteome</keyword>
<protein>
    <recommendedName>
        <fullName evidence="4">Cyclin-dependent kinase 2 homolog</fullName>
    </recommendedName>
    <alternativeName>
        <fullName evidence="5">Cell division control protein 2 homolog</fullName>
    </alternativeName>
    <alternativeName>
        <fullName evidence="6">cdc2-related kinase 2</fullName>
    </alternativeName>
</protein>
<dbReference type="PANTHER" id="PTHR24056:SF111">
    <property type="entry name" value="CYCLIN-DEPENDENT KINASE-LIKE 5"/>
    <property type="match status" value="1"/>
</dbReference>
<dbReference type="SMART" id="SM00220">
    <property type="entry name" value="S_TKc"/>
    <property type="match status" value="1"/>
</dbReference>
<comment type="caution">
    <text evidence="11">The sequence shown here is derived from an EMBL/GenBank/DDBJ whole genome shotgun (WGS) entry which is preliminary data.</text>
</comment>
<dbReference type="SUPFAM" id="SSF56112">
    <property type="entry name" value="Protein kinase-like (PK-like)"/>
    <property type="match status" value="1"/>
</dbReference>
<dbReference type="EMBL" id="JPWU03000003">
    <property type="protein sequence ID" value="KAG2533377.1"/>
    <property type="molecule type" value="Genomic_DNA"/>
</dbReference>
<keyword evidence="1 7" id="KW-0547">Nucleotide-binding</keyword>
<dbReference type="InterPro" id="IPR000719">
    <property type="entry name" value="Prot_kinase_dom"/>
</dbReference>
<evidence type="ECO:0000313" key="12">
    <source>
        <dbReference type="EMBL" id="RLN85950.1"/>
    </source>
</evidence>
<dbReference type="Proteomes" id="UP000785171">
    <property type="component" value="Unassembled WGS sequence"/>
</dbReference>
<reference evidence="9" key="3">
    <citation type="submission" date="2020-06" db="EMBL/GenBank/DDBJ databases">
        <authorList>
            <person name="Studholme D.J."/>
        </authorList>
    </citation>
    <scope>NUCLEOTIDE SEQUENCE</scope>
    <source>
        <strain evidence="9">NZFS 2646</strain>
        <strain evidence="10">NZFS 3630</strain>
    </source>
</reference>
<name>A0A3R7G337_9STRA</name>